<evidence type="ECO:0000313" key="9">
    <source>
        <dbReference type="EMBL" id="NMH80390.1"/>
    </source>
</evidence>
<proteinExistence type="inferred from homology"/>
<dbReference type="InterPro" id="IPR012132">
    <property type="entry name" value="GMC_OxRdtase"/>
</dbReference>
<dbReference type="PANTHER" id="PTHR11552:SF147">
    <property type="entry name" value="CHOLINE DEHYDROGENASE, MITOCHONDRIAL"/>
    <property type="match status" value="1"/>
</dbReference>
<dbReference type="SUPFAM" id="SSF51905">
    <property type="entry name" value="FAD/NAD(P)-binding domain"/>
    <property type="match status" value="1"/>
</dbReference>
<evidence type="ECO:0000259" key="7">
    <source>
        <dbReference type="PROSITE" id="PS00623"/>
    </source>
</evidence>
<comment type="similarity">
    <text evidence="2 5">Belongs to the GMC oxidoreductase family.</text>
</comment>
<dbReference type="Proteomes" id="UP001296706">
    <property type="component" value="Unassembled WGS sequence"/>
</dbReference>
<organism evidence="9 10">
    <name type="scientific">Pseudonocardia xinjiangensis</name>
    <dbReference type="NCBI Taxonomy" id="75289"/>
    <lineage>
        <taxon>Bacteria</taxon>
        <taxon>Bacillati</taxon>
        <taxon>Actinomycetota</taxon>
        <taxon>Actinomycetes</taxon>
        <taxon>Pseudonocardiales</taxon>
        <taxon>Pseudonocardiaceae</taxon>
        <taxon>Pseudonocardia</taxon>
    </lineage>
</organism>
<evidence type="ECO:0000256" key="5">
    <source>
        <dbReference type="RuleBase" id="RU003968"/>
    </source>
</evidence>
<evidence type="ECO:0000313" key="10">
    <source>
        <dbReference type="Proteomes" id="UP001296706"/>
    </source>
</evidence>
<keyword evidence="3 5" id="KW-0285">Flavoprotein</keyword>
<protein>
    <submittedName>
        <fullName evidence="9">NAD(P)-binding protein</fullName>
    </submittedName>
</protein>
<evidence type="ECO:0000256" key="6">
    <source>
        <dbReference type="SAM" id="MobiDB-lite"/>
    </source>
</evidence>
<evidence type="ECO:0000256" key="1">
    <source>
        <dbReference type="ARBA" id="ARBA00001974"/>
    </source>
</evidence>
<dbReference type="Pfam" id="PF00732">
    <property type="entry name" value="GMC_oxred_N"/>
    <property type="match status" value="1"/>
</dbReference>
<feature type="region of interest" description="Disordered" evidence="6">
    <location>
        <begin position="137"/>
        <end position="156"/>
    </location>
</feature>
<accession>A0ABX1RMQ7</accession>
<feature type="domain" description="Glucose-methanol-choline oxidoreductase N-terminal" evidence="7">
    <location>
        <begin position="83"/>
        <end position="106"/>
    </location>
</feature>
<dbReference type="RefSeq" id="WP_169398446.1">
    <property type="nucleotide sequence ID" value="NZ_BAAAJH010000005.1"/>
</dbReference>
<feature type="region of interest" description="Disordered" evidence="6">
    <location>
        <begin position="314"/>
        <end position="339"/>
    </location>
</feature>
<sequence>MTSGPAGNDFIIIGAGTAGCVLAARLSEDPGVRVLLLEAGSRHPLDAAAVPWAWPTLTGSSMDWGDHTVVLDGIGRVETWPRGRGLGGSSAINAMAFARGHRASYDAWAAAGAKGWGYADLLPYFMRSEHVEGRDRAVRGHDGPLAPRPPSSPHSISEATLDAARQVGYPIVNDVNSGLEEGFGWTEFTIVDGKRQSAADAYLLPALGRPNLELVTDALVHRLVLRGDRCTGVEYSVGGDIVTAECGGEVLLAAGAVGTPQLLMISGIGPKAHLQEWGITVLADRPEVGANLHDHPMSTLIQHSTDTWRRPRATAAGRSRARSAVDLGQPGRTCSCSVR</sequence>
<dbReference type="PROSITE" id="PS00624">
    <property type="entry name" value="GMC_OXRED_2"/>
    <property type="match status" value="1"/>
</dbReference>
<evidence type="ECO:0000259" key="8">
    <source>
        <dbReference type="PROSITE" id="PS00624"/>
    </source>
</evidence>
<dbReference type="EMBL" id="JAAXKY010000100">
    <property type="protein sequence ID" value="NMH80390.1"/>
    <property type="molecule type" value="Genomic_DNA"/>
</dbReference>
<dbReference type="Gene3D" id="3.50.50.60">
    <property type="entry name" value="FAD/NAD(P)-binding domain"/>
    <property type="match status" value="2"/>
</dbReference>
<keyword evidence="4 5" id="KW-0274">FAD</keyword>
<evidence type="ECO:0000256" key="3">
    <source>
        <dbReference type="ARBA" id="ARBA00022630"/>
    </source>
</evidence>
<dbReference type="InterPro" id="IPR036188">
    <property type="entry name" value="FAD/NAD-bd_sf"/>
</dbReference>
<reference evidence="9 10" key="1">
    <citation type="submission" date="2020-04" db="EMBL/GenBank/DDBJ databases">
        <authorList>
            <person name="Klaysubun C."/>
            <person name="Duangmal K."/>
            <person name="Lipun K."/>
        </authorList>
    </citation>
    <scope>NUCLEOTIDE SEQUENCE [LARGE SCALE GENOMIC DNA]</scope>
    <source>
        <strain evidence="9 10">JCM 11839</strain>
    </source>
</reference>
<gene>
    <name evidence="9" type="ORF">HF577_25285</name>
</gene>
<name>A0ABX1RMQ7_9PSEU</name>
<dbReference type="PANTHER" id="PTHR11552">
    <property type="entry name" value="GLUCOSE-METHANOL-CHOLINE GMC OXIDOREDUCTASE"/>
    <property type="match status" value="1"/>
</dbReference>
<dbReference type="InterPro" id="IPR000172">
    <property type="entry name" value="GMC_OxRdtase_N"/>
</dbReference>
<evidence type="ECO:0000256" key="2">
    <source>
        <dbReference type="ARBA" id="ARBA00010790"/>
    </source>
</evidence>
<feature type="domain" description="Glucose-methanol-choline oxidoreductase N-terminal" evidence="8">
    <location>
        <begin position="255"/>
        <end position="269"/>
    </location>
</feature>
<keyword evidence="10" id="KW-1185">Reference proteome</keyword>
<feature type="compositionally biased region" description="Low complexity" evidence="6">
    <location>
        <begin position="314"/>
        <end position="324"/>
    </location>
</feature>
<dbReference type="PROSITE" id="PS00623">
    <property type="entry name" value="GMC_OXRED_1"/>
    <property type="match status" value="1"/>
</dbReference>
<comment type="caution">
    <text evidence="9">The sequence shown here is derived from an EMBL/GenBank/DDBJ whole genome shotgun (WGS) entry which is preliminary data.</text>
</comment>
<evidence type="ECO:0000256" key="4">
    <source>
        <dbReference type="ARBA" id="ARBA00022827"/>
    </source>
</evidence>
<comment type="cofactor">
    <cofactor evidence="1">
        <name>FAD</name>
        <dbReference type="ChEBI" id="CHEBI:57692"/>
    </cofactor>
</comment>